<sequence length="118" mass="12921">MLCRKLRSVDNGADCAALSLPLPLPLPLPPSLSLTQTSCDHILCSCLMSLLVLVYFCLMILVPVCSCLMYMGSVCSCLVPLGLACSALMIFLLTISFDLFCKMRIDNSSVQHMLMIRN</sequence>
<evidence type="ECO:0000256" key="1">
    <source>
        <dbReference type="SAM" id="Phobius"/>
    </source>
</evidence>
<feature type="transmembrane region" description="Helical" evidence="1">
    <location>
        <begin position="42"/>
        <end position="62"/>
    </location>
</feature>
<feature type="transmembrane region" description="Helical" evidence="1">
    <location>
        <begin position="68"/>
        <end position="95"/>
    </location>
</feature>
<accession>A0A8T0PEI8</accession>
<protein>
    <submittedName>
        <fullName evidence="2">Uncharacterized protein</fullName>
    </submittedName>
</protein>
<proteinExistence type="predicted"/>
<organism evidence="2 3">
    <name type="scientific">Panicum virgatum</name>
    <name type="common">Blackwell switchgrass</name>
    <dbReference type="NCBI Taxonomy" id="38727"/>
    <lineage>
        <taxon>Eukaryota</taxon>
        <taxon>Viridiplantae</taxon>
        <taxon>Streptophyta</taxon>
        <taxon>Embryophyta</taxon>
        <taxon>Tracheophyta</taxon>
        <taxon>Spermatophyta</taxon>
        <taxon>Magnoliopsida</taxon>
        <taxon>Liliopsida</taxon>
        <taxon>Poales</taxon>
        <taxon>Poaceae</taxon>
        <taxon>PACMAD clade</taxon>
        <taxon>Panicoideae</taxon>
        <taxon>Panicodae</taxon>
        <taxon>Paniceae</taxon>
        <taxon>Panicinae</taxon>
        <taxon>Panicum</taxon>
        <taxon>Panicum sect. Hiantes</taxon>
    </lineage>
</organism>
<evidence type="ECO:0000313" key="3">
    <source>
        <dbReference type="Proteomes" id="UP000823388"/>
    </source>
</evidence>
<comment type="caution">
    <text evidence="2">The sequence shown here is derived from an EMBL/GenBank/DDBJ whole genome shotgun (WGS) entry which is preliminary data.</text>
</comment>
<gene>
    <name evidence="2" type="ORF">PVAP13_8KG099968</name>
</gene>
<dbReference type="AlphaFoldDB" id="A0A8T0PEI8"/>
<dbReference type="EMBL" id="CM029051">
    <property type="protein sequence ID" value="KAG2560697.1"/>
    <property type="molecule type" value="Genomic_DNA"/>
</dbReference>
<reference evidence="2" key="1">
    <citation type="submission" date="2020-05" db="EMBL/GenBank/DDBJ databases">
        <title>WGS assembly of Panicum virgatum.</title>
        <authorList>
            <person name="Lovell J.T."/>
            <person name="Jenkins J."/>
            <person name="Shu S."/>
            <person name="Juenger T.E."/>
            <person name="Schmutz J."/>
        </authorList>
    </citation>
    <scope>NUCLEOTIDE SEQUENCE</scope>
    <source>
        <strain evidence="2">AP13</strain>
    </source>
</reference>
<name>A0A8T0PEI8_PANVG</name>
<keyword evidence="3" id="KW-1185">Reference proteome</keyword>
<evidence type="ECO:0000313" key="2">
    <source>
        <dbReference type="EMBL" id="KAG2560697.1"/>
    </source>
</evidence>
<keyword evidence="1" id="KW-0812">Transmembrane</keyword>
<dbReference type="Proteomes" id="UP000823388">
    <property type="component" value="Chromosome 8K"/>
</dbReference>
<keyword evidence="1" id="KW-0472">Membrane</keyword>
<keyword evidence="1" id="KW-1133">Transmembrane helix</keyword>